<dbReference type="RefSeq" id="WP_201083755.1">
    <property type="nucleotide sequence ID" value="NZ_CP067423.1"/>
</dbReference>
<evidence type="ECO:0000256" key="1">
    <source>
        <dbReference type="SAM" id="Phobius"/>
    </source>
</evidence>
<evidence type="ECO:0000313" key="3">
    <source>
        <dbReference type="Proteomes" id="UP000595197"/>
    </source>
</evidence>
<evidence type="ECO:0000313" key="2">
    <source>
        <dbReference type="EMBL" id="QQP93880.1"/>
    </source>
</evidence>
<organism evidence="2 3">
    <name type="scientific">Skermanella cutis</name>
    <dbReference type="NCBI Taxonomy" id="2775420"/>
    <lineage>
        <taxon>Bacteria</taxon>
        <taxon>Pseudomonadati</taxon>
        <taxon>Pseudomonadota</taxon>
        <taxon>Alphaproteobacteria</taxon>
        <taxon>Rhodospirillales</taxon>
        <taxon>Azospirillaceae</taxon>
        <taxon>Skermanella</taxon>
    </lineage>
</organism>
<reference evidence="2" key="1">
    <citation type="submission" date="2021-02" db="EMBL/GenBank/DDBJ databases">
        <title>Skermanella TT6 skin isolate.</title>
        <authorList>
            <person name="Lee K."/>
            <person name="Ganzorig M."/>
        </authorList>
    </citation>
    <scope>NUCLEOTIDE SEQUENCE</scope>
    <source>
        <strain evidence="2">TT6</strain>
    </source>
</reference>
<proteinExistence type="predicted"/>
<keyword evidence="1" id="KW-1133">Transmembrane helix</keyword>
<dbReference type="EMBL" id="CP067423">
    <property type="protein sequence ID" value="QQP93880.1"/>
    <property type="molecule type" value="Genomic_DNA"/>
</dbReference>
<protein>
    <submittedName>
        <fullName evidence="2">Uncharacterized protein</fullName>
    </submittedName>
</protein>
<keyword evidence="1" id="KW-0812">Transmembrane</keyword>
<feature type="transmembrane region" description="Helical" evidence="1">
    <location>
        <begin position="136"/>
        <end position="155"/>
    </location>
</feature>
<dbReference type="Proteomes" id="UP000595197">
    <property type="component" value="Plasmid pTT6-3"/>
</dbReference>
<keyword evidence="2" id="KW-0614">Plasmid</keyword>
<name>A0ABX7BHM8_9PROT</name>
<feature type="transmembrane region" description="Helical" evidence="1">
    <location>
        <begin position="105"/>
        <end position="124"/>
    </location>
</feature>
<keyword evidence="1" id="KW-0472">Membrane</keyword>
<geneLocation type="plasmid" evidence="2 3">
    <name>pTT6-3</name>
</geneLocation>
<sequence length="202" mass="21302">MTKPTVRAAMACPMVAASSCAVTNMLGMRRLSRIVRSLLGQIDFATSLRTTSALVTVILLGGIVASIAFTVVELRPELPWLFLILLAVGLAFGGRAAADVRAGKVYAGVLVTFLILFGLGVSPLPGSSAEAFSTRVGYVLAAVLYTLVMAGLLWSRRAAAREQRRGVFDASRLCSRGSPLHARHGRAALVSARQAVQHIPSA</sequence>
<gene>
    <name evidence="2" type="ORF">IGS68_33740</name>
</gene>
<feature type="transmembrane region" description="Helical" evidence="1">
    <location>
        <begin position="48"/>
        <end position="72"/>
    </location>
</feature>
<feature type="transmembrane region" description="Helical" evidence="1">
    <location>
        <begin position="78"/>
        <end position="98"/>
    </location>
</feature>
<accession>A0ABX7BHM8</accession>
<dbReference type="PROSITE" id="PS51257">
    <property type="entry name" value="PROKAR_LIPOPROTEIN"/>
    <property type="match status" value="1"/>
</dbReference>
<keyword evidence="3" id="KW-1185">Reference proteome</keyword>